<evidence type="ECO:0000313" key="2">
    <source>
        <dbReference type="EMBL" id="GGF09651.1"/>
    </source>
</evidence>
<dbReference type="RefSeq" id="WP_189043961.1">
    <property type="nucleotide sequence ID" value="NZ_BMJQ01000003.1"/>
</dbReference>
<keyword evidence="1" id="KW-1133">Transmembrane helix</keyword>
<comment type="caution">
    <text evidence="2">The sequence shown here is derived from an EMBL/GenBank/DDBJ whole genome shotgun (WGS) entry which is preliminary data.</text>
</comment>
<keyword evidence="3" id="KW-1185">Reference proteome</keyword>
<sequence>MAMETEHGLDHAHVRRRASLPVAGTSPLAHGLGFRLAWAGGLSALLWLGVAWALQ</sequence>
<evidence type="ECO:0000313" key="3">
    <source>
        <dbReference type="Proteomes" id="UP000646365"/>
    </source>
</evidence>
<dbReference type="EMBL" id="BMJQ01000003">
    <property type="protein sequence ID" value="GGF09651.1"/>
    <property type="molecule type" value="Genomic_DNA"/>
</dbReference>
<reference evidence="2" key="1">
    <citation type="journal article" date="2014" name="Int. J. Syst. Evol. Microbiol.">
        <title>Complete genome sequence of Corynebacterium casei LMG S-19264T (=DSM 44701T), isolated from a smear-ripened cheese.</title>
        <authorList>
            <consortium name="US DOE Joint Genome Institute (JGI-PGF)"/>
            <person name="Walter F."/>
            <person name="Albersmeier A."/>
            <person name="Kalinowski J."/>
            <person name="Ruckert C."/>
        </authorList>
    </citation>
    <scope>NUCLEOTIDE SEQUENCE</scope>
    <source>
        <strain evidence="2">CGMCC 1.15725</strain>
    </source>
</reference>
<dbReference type="Proteomes" id="UP000646365">
    <property type="component" value="Unassembled WGS sequence"/>
</dbReference>
<organism evidence="2 3">
    <name type="scientific">Aliidongia dinghuensis</name>
    <dbReference type="NCBI Taxonomy" id="1867774"/>
    <lineage>
        <taxon>Bacteria</taxon>
        <taxon>Pseudomonadati</taxon>
        <taxon>Pseudomonadota</taxon>
        <taxon>Alphaproteobacteria</taxon>
        <taxon>Rhodospirillales</taxon>
        <taxon>Dongiaceae</taxon>
        <taxon>Aliidongia</taxon>
    </lineage>
</organism>
<gene>
    <name evidence="2" type="ORF">GCM10011611_13940</name>
</gene>
<proteinExistence type="predicted"/>
<protein>
    <submittedName>
        <fullName evidence="2">Uncharacterized protein</fullName>
    </submittedName>
</protein>
<keyword evidence="1" id="KW-0472">Membrane</keyword>
<dbReference type="AlphaFoldDB" id="A0A8J3E2M5"/>
<keyword evidence="1" id="KW-0812">Transmembrane</keyword>
<name>A0A8J3E2M5_9PROT</name>
<accession>A0A8J3E2M5</accession>
<evidence type="ECO:0000256" key="1">
    <source>
        <dbReference type="SAM" id="Phobius"/>
    </source>
</evidence>
<feature type="transmembrane region" description="Helical" evidence="1">
    <location>
        <begin position="36"/>
        <end position="54"/>
    </location>
</feature>
<reference evidence="2" key="2">
    <citation type="submission" date="2020-09" db="EMBL/GenBank/DDBJ databases">
        <authorList>
            <person name="Sun Q."/>
            <person name="Zhou Y."/>
        </authorList>
    </citation>
    <scope>NUCLEOTIDE SEQUENCE</scope>
    <source>
        <strain evidence="2">CGMCC 1.15725</strain>
    </source>
</reference>